<keyword evidence="1" id="KW-1133">Transmembrane helix</keyword>
<dbReference type="EMBL" id="FOGL01000005">
    <property type="protein sequence ID" value="SER50609.1"/>
    <property type="molecule type" value="Genomic_DNA"/>
</dbReference>
<gene>
    <name evidence="2" type="ORF">SAMN04487944_105111</name>
</gene>
<accession>A0A1H9PS47</accession>
<dbReference type="STRING" id="531814.SAMN04487944_105111"/>
<dbReference type="InterPro" id="IPR006938">
    <property type="entry name" value="DUF624"/>
</dbReference>
<reference evidence="2 3" key="1">
    <citation type="submission" date="2016-10" db="EMBL/GenBank/DDBJ databases">
        <authorList>
            <person name="de Groot N.N."/>
        </authorList>
    </citation>
    <scope>NUCLEOTIDE SEQUENCE [LARGE SCALE GENOMIC DNA]</scope>
    <source>
        <strain evidence="2 3">CGMCC 1.7727</strain>
    </source>
</reference>
<dbReference type="OrthoDB" id="2182676at2"/>
<evidence type="ECO:0000313" key="2">
    <source>
        <dbReference type="EMBL" id="SER50609.1"/>
    </source>
</evidence>
<protein>
    <submittedName>
        <fullName evidence="2">Uncharacterized membrane protein YesL</fullName>
    </submittedName>
</protein>
<feature type="transmembrane region" description="Helical" evidence="1">
    <location>
        <begin position="148"/>
        <end position="170"/>
    </location>
</feature>
<feature type="transmembrane region" description="Helical" evidence="1">
    <location>
        <begin position="105"/>
        <end position="128"/>
    </location>
</feature>
<keyword evidence="1" id="KW-0472">Membrane</keyword>
<keyword evidence="3" id="KW-1185">Reference proteome</keyword>
<organism evidence="2 3">
    <name type="scientific">Gracilibacillus ureilyticus</name>
    <dbReference type="NCBI Taxonomy" id="531814"/>
    <lineage>
        <taxon>Bacteria</taxon>
        <taxon>Bacillati</taxon>
        <taxon>Bacillota</taxon>
        <taxon>Bacilli</taxon>
        <taxon>Bacillales</taxon>
        <taxon>Bacillaceae</taxon>
        <taxon>Gracilibacillus</taxon>
    </lineage>
</organism>
<dbReference type="Pfam" id="PF04854">
    <property type="entry name" value="DUF624"/>
    <property type="match status" value="1"/>
</dbReference>
<dbReference type="Proteomes" id="UP000199687">
    <property type="component" value="Unassembled WGS sequence"/>
</dbReference>
<proteinExistence type="predicted"/>
<sequence>MKYKNSNRFYHFLEWIMWMMYLNILWIAGVLMGIGIFGLFPALLALVVTIREWHVQGEQIKFTRVFFHAWKQHFFIANGFGIVYLIVGYILYVDFYWIVDLQSNFRSLFVVFFFLMLILYFVSLLYLFPVYAHFHTGFMKTIKHATALGIFSPLITGLIIVLIIGLQFLWRWIPGLLPVIGISVIAFLVTKLAISAFEQFENKQQYLNSKN</sequence>
<keyword evidence="1" id="KW-0812">Transmembrane</keyword>
<dbReference type="RefSeq" id="WP_089740178.1">
    <property type="nucleotide sequence ID" value="NZ_FOGL01000005.1"/>
</dbReference>
<evidence type="ECO:0000313" key="3">
    <source>
        <dbReference type="Proteomes" id="UP000199687"/>
    </source>
</evidence>
<name>A0A1H9PS47_9BACI</name>
<feature type="transmembrane region" description="Helical" evidence="1">
    <location>
        <begin position="176"/>
        <end position="194"/>
    </location>
</feature>
<dbReference type="AlphaFoldDB" id="A0A1H9PS47"/>
<evidence type="ECO:0000256" key="1">
    <source>
        <dbReference type="SAM" id="Phobius"/>
    </source>
</evidence>
<feature type="transmembrane region" description="Helical" evidence="1">
    <location>
        <begin position="74"/>
        <end position="99"/>
    </location>
</feature>